<comment type="caution">
    <text evidence="3">The sequence shown here is derived from an EMBL/GenBank/DDBJ whole genome shotgun (WGS) entry which is preliminary data.</text>
</comment>
<evidence type="ECO:0000313" key="4">
    <source>
        <dbReference type="Proteomes" id="UP001403094"/>
    </source>
</evidence>
<keyword evidence="4" id="KW-1185">Reference proteome</keyword>
<evidence type="ECO:0000313" key="3">
    <source>
        <dbReference type="EMBL" id="GAA2046141.1"/>
    </source>
</evidence>
<proteinExistence type="predicted"/>
<dbReference type="Proteomes" id="UP001403094">
    <property type="component" value="Unassembled WGS sequence"/>
</dbReference>
<dbReference type="EMBL" id="BAAANQ010000002">
    <property type="protein sequence ID" value="GAA2046141.1"/>
    <property type="molecule type" value="Genomic_DNA"/>
</dbReference>
<name>A0ABN2UYC7_9ACTN</name>
<dbReference type="InterPro" id="IPR045793">
    <property type="entry name" value="PcRGLX/YetA-like"/>
</dbReference>
<dbReference type="Pfam" id="PF21346">
    <property type="entry name" value="PcRGLX_3rd"/>
    <property type="match status" value="1"/>
</dbReference>
<dbReference type="InterPro" id="IPR048331">
    <property type="entry name" value="PcRGLX/YetA_3rd"/>
</dbReference>
<evidence type="ECO:0000259" key="2">
    <source>
        <dbReference type="Pfam" id="PF21346"/>
    </source>
</evidence>
<gene>
    <name evidence="3" type="ORF">GCM10009757_13410</name>
</gene>
<feature type="region of interest" description="Disordered" evidence="1">
    <location>
        <begin position="347"/>
        <end position="367"/>
    </location>
</feature>
<accession>A0ABN2UYC7</accession>
<sequence>MLHDLVDADRTFLVLDPGRKLAEEPFDPDPQALPMGKSTDWGAMGLAWLTEWERGGDPIARTKLLNGAASIAALPNGWAQGGATTYNLRDGRFTGPSEPSVSIGSLSSVFGLMELMTELLQLTDDEQVRAQWVRFCRLYNATADEQRAETGSSWGSLNLRQAYSRATAYAAVQLADPALAARAWRELRTGHAGYPEDHPFRSVRVEGPAVLNPVNEAPLSTNASAQYGLAVIQCLALVGDHLRAAVRPRRRPEGSGGDGRRPSSDALLVTAVAQAVEFVVHDVQKAQDDAEFVVAEPGTGRLGAARQRPEVGAGDLLGRLGVVQVDDAAVARGAFAPHVAGALQPVQAGGHRRGGEPQPAAQDARGHGRVTAVPAGVQDRDQRLHIGVMEPLGLGELLGDAVELAVHPAQQHGEGLQVGGAVAGRRIGGGGNWHAPQDRPPGRPVPWLIERLDHRDTL</sequence>
<evidence type="ECO:0000256" key="1">
    <source>
        <dbReference type="SAM" id="MobiDB-lite"/>
    </source>
</evidence>
<dbReference type="PANTHER" id="PTHR40081:SF1">
    <property type="entry name" value="TAT PATHWAY SIGNAL SEQUENCE DOMAIN PROTEIN"/>
    <property type="match status" value="1"/>
</dbReference>
<organism evidence="3 4">
    <name type="scientific">Streptomyces cheonanensis</name>
    <dbReference type="NCBI Taxonomy" id="312720"/>
    <lineage>
        <taxon>Bacteria</taxon>
        <taxon>Bacillati</taxon>
        <taxon>Actinomycetota</taxon>
        <taxon>Actinomycetes</taxon>
        <taxon>Kitasatosporales</taxon>
        <taxon>Streptomycetaceae</taxon>
        <taxon>Streptomyces</taxon>
    </lineage>
</organism>
<feature type="domain" description="PcRGLX/YetA-like C-terminal alpha/alpha toroid" evidence="2">
    <location>
        <begin position="1"/>
        <end position="242"/>
    </location>
</feature>
<reference evidence="3 4" key="1">
    <citation type="journal article" date="2019" name="Int. J. Syst. Evol. Microbiol.">
        <title>The Global Catalogue of Microorganisms (GCM) 10K type strain sequencing project: providing services to taxonomists for standard genome sequencing and annotation.</title>
        <authorList>
            <consortium name="The Broad Institute Genomics Platform"/>
            <consortium name="The Broad Institute Genome Sequencing Center for Infectious Disease"/>
            <person name="Wu L."/>
            <person name="Ma J."/>
        </authorList>
    </citation>
    <scope>NUCLEOTIDE SEQUENCE [LARGE SCALE GENOMIC DNA]</scope>
    <source>
        <strain evidence="3 4">JCM 14549</strain>
    </source>
</reference>
<dbReference type="PANTHER" id="PTHR40081">
    <property type="entry name" value="CONCANAVALIN A-LIKE LECTIN/GLUCANASE"/>
    <property type="match status" value="1"/>
</dbReference>
<protein>
    <recommendedName>
        <fullName evidence="2">PcRGLX/YetA-like C-terminal alpha/alpha toroid domain-containing protein</fullName>
    </recommendedName>
</protein>